<feature type="compositionally biased region" description="Basic residues" evidence="1">
    <location>
        <begin position="253"/>
        <end position="268"/>
    </location>
</feature>
<accession>A0A6L2KZN4</accession>
<comment type="caution">
    <text evidence="3">The sequence shown here is derived from an EMBL/GenBank/DDBJ whole genome shotgun (WGS) entry which is preliminary data.</text>
</comment>
<protein>
    <submittedName>
        <fullName evidence="3">Retrovirus-related Pol polyprotein from transposon TNT 1-94</fullName>
    </submittedName>
</protein>
<dbReference type="EMBL" id="BKCJ010003160">
    <property type="protein sequence ID" value="GEU53354.1"/>
    <property type="molecule type" value="Genomic_DNA"/>
</dbReference>
<dbReference type="AlphaFoldDB" id="A0A6L2KZN4"/>
<gene>
    <name evidence="3" type="ORF">Tci_025332</name>
</gene>
<dbReference type="Pfam" id="PF07727">
    <property type="entry name" value="RVT_2"/>
    <property type="match status" value="1"/>
</dbReference>
<feature type="compositionally biased region" description="Polar residues" evidence="1">
    <location>
        <begin position="310"/>
        <end position="321"/>
    </location>
</feature>
<feature type="region of interest" description="Disordered" evidence="1">
    <location>
        <begin position="421"/>
        <end position="456"/>
    </location>
</feature>
<organism evidence="3">
    <name type="scientific">Tanacetum cinerariifolium</name>
    <name type="common">Dalmatian daisy</name>
    <name type="synonym">Chrysanthemum cinerariifolium</name>
    <dbReference type="NCBI Taxonomy" id="118510"/>
    <lineage>
        <taxon>Eukaryota</taxon>
        <taxon>Viridiplantae</taxon>
        <taxon>Streptophyta</taxon>
        <taxon>Embryophyta</taxon>
        <taxon>Tracheophyta</taxon>
        <taxon>Spermatophyta</taxon>
        <taxon>Magnoliopsida</taxon>
        <taxon>eudicotyledons</taxon>
        <taxon>Gunneridae</taxon>
        <taxon>Pentapetalae</taxon>
        <taxon>asterids</taxon>
        <taxon>campanulids</taxon>
        <taxon>Asterales</taxon>
        <taxon>Asteraceae</taxon>
        <taxon>Asteroideae</taxon>
        <taxon>Anthemideae</taxon>
        <taxon>Anthemidinae</taxon>
        <taxon>Tanacetum</taxon>
    </lineage>
</organism>
<feature type="compositionally biased region" description="Basic and acidic residues" evidence="1">
    <location>
        <begin position="329"/>
        <end position="340"/>
    </location>
</feature>
<evidence type="ECO:0000259" key="2">
    <source>
        <dbReference type="Pfam" id="PF07727"/>
    </source>
</evidence>
<evidence type="ECO:0000313" key="3">
    <source>
        <dbReference type="EMBL" id="GEU53354.1"/>
    </source>
</evidence>
<reference evidence="3" key="1">
    <citation type="journal article" date="2019" name="Sci. Rep.">
        <title>Draft genome of Tanacetum cinerariifolium, the natural source of mosquito coil.</title>
        <authorList>
            <person name="Yamashiro T."/>
            <person name="Shiraishi A."/>
            <person name="Satake H."/>
            <person name="Nakayama K."/>
        </authorList>
    </citation>
    <scope>NUCLEOTIDE SEQUENCE</scope>
</reference>
<feature type="compositionally biased region" description="Polar residues" evidence="1">
    <location>
        <begin position="236"/>
        <end position="245"/>
    </location>
</feature>
<sequence>MSYLTDYEEIDGGYVAFGGNTKGGKITSKGTIRTGKLDFENVYFVKELKFNIFSVLQIKSSIALPDDANMPELEDISILEDSNEDVFGAEADLKNLESTFQKELCNTFEKLMHDKFQMSSMGELTFFLGLQVKQKEDGIFISQDKYVAEILKKFGLSKVKTTSTPMETQKPLLKDEDGEEVDVQIYRLMIGSLMYLTSSRPDIMFARIGKEFSDKETPLFPIMMGPNQVQIDEGSAQPTNTQHTPTFDMPPPKPKKTQKPRRAKRKTTKVPQPSESTDIVTDEAVRKKGVTVYSQGTSSGDGPRRKDTMGDTSAHTRVISSSDDEALDKEDTSKQERTDEIDADRDITLVNDQEIFDVDKDLQGDEVVVEQEVVADKEPSVDDAQVTAAATTIIIDDIILAKALKDLKNSKPKIRGIVIKDHEEPSESRTTTTTTTTISSKKSQDKGERARQEEESNITLIETWEDIQAKLDADYHLAERIQAEEQQELNEEEKAKLFMELLEKRKKNCCKKG</sequence>
<feature type="domain" description="Reverse transcriptase Ty1/copia-type" evidence="2">
    <location>
        <begin position="103"/>
        <end position="167"/>
    </location>
</feature>
<proteinExistence type="predicted"/>
<evidence type="ECO:0000256" key="1">
    <source>
        <dbReference type="SAM" id="MobiDB-lite"/>
    </source>
</evidence>
<feature type="region of interest" description="Disordered" evidence="1">
    <location>
        <begin position="230"/>
        <end position="340"/>
    </location>
</feature>
<feature type="compositionally biased region" description="Basic and acidic residues" evidence="1">
    <location>
        <begin position="442"/>
        <end position="454"/>
    </location>
</feature>
<dbReference type="InterPro" id="IPR013103">
    <property type="entry name" value="RVT_2"/>
</dbReference>
<name>A0A6L2KZN4_TANCI</name>